<evidence type="ECO:0008006" key="4">
    <source>
        <dbReference type="Google" id="ProtNLM"/>
    </source>
</evidence>
<organism evidence="2 3">
    <name type="scientific">Ceratodon purpureus</name>
    <name type="common">Fire moss</name>
    <name type="synonym">Dicranum purpureum</name>
    <dbReference type="NCBI Taxonomy" id="3225"/>
    <lineage>
        <taxon>Eukaryota</taxon>
        <taxon>Viridiplantae</taxon>
        <taxon>Streptophyta</taxon>
        <taxon>Embryophyta</taxon>
        <taxon>Bryophyta</taxon>
        <taxon>Bryophytina</taxon>
        <taxon>Bryopsida</taxon>
        <taxon>Dicranidae</taxon>
        <taxon>Pseudoditrichales</taxon>
        <taxon>Ditrichaceae</taxon>
        <taxon>Ceratodon</taxon>
    </lineage>
</organism>
<protein>
    <recommendedName>
        <fullName evidence="4">Secreted protein</fullName>
    </recommendedName>
</protein>
<sequence>MPLWFVLFQFVSTRLLIPATLRKRPNFLFLDQISSLSLEAVIPVPATSSNLPHQPYTLQRFVSS</sequence>
<gene>
    <name evidence="2" type="ORF">KC19_5G165900</name>
</gene>
<dbReference type="AlphaFoldDB" id="A0A8T0I4U6"/>
<feature type="signal peptide" evidence="1">
    <location>
        <begin position="1"/>
        <end position="22"/>
    </location>
</feature>
<keyword evidence="1" id="KW-0732">Signal</keyword>
<evidence type="ECO:0000313" key="2">
    <source>
        <dbReference type="EMBL" id="KAG0577578.1"/>
    </source>
</evidence>
<evidence type="ECO:0000313" key="3">
    <source>
        <dbReference type="Proteomes" id="UP000822688"/>
    </source>
</evidence>
<reference evidence="2" key="1">
    <citation type="submission" date="2020-06" db="EMBL/GenBank/DDBJ databases">
        <title>WGS assembly of Ceratodon purpureus strain R40.</title>
        <authorList>
            <person name="Carey S.B."/>
            <person name="Jenkins J."/>
            <person name="Shu S."/>
            <person name="Lovell J.T."/>
            <person name="Sreedasyam A."/>
            <person name="Maumus F."/>
            <person name="Tiley G.P."/>
            <person name="Fernandez-Pozo N."/>
            <person name="Barry K."/>
            <person name="Chen C."/>
            <person name="Wang M."/>
            <person name="Lipzen A."/>
            <person name="Daum C."/>
            <person name="Saski C.A."/>
            <person name="Payton A.C."/>
            <person name="Mcbreen J.C."/>
            <person name="Conrad R.E."/>
            <person name="Kollar L.M."/>
            <person name="Olsson S."/>
            <person name="Huttunen S."/>
            <person name="Landis J.B."/>
            <person name="Wickett N.J."/>
            <person name="Johnson M.G."/>
            <person name="Rensing S.A."/>
            <person name="Grimwood J."/>
            <person name="Schmutz J."/>
            <person name="Mcdaniel S.F."/>
        </authorList>
    </citation>
    <scope>NUCLEOTIDE SEQUENCE</scope>
    <source>
        <strain evidence="2">R40</strain>
    </source>
</reference>
<feature type="chain" id="PRO_5035935184" description="Secreted protein" evidence="1">
    <location>
        <begin position="23"/>
        <end position="64"/>
    </location>
</feature>
<keyword evidence="3" id="KW-1185">Reference proteome</keyword>
<proteinExistence type="predicted"/>
<evidence type="ECO:0000256" key="1">
    <source>
        <dbReference type="SAM" id="SignalP"/>
    </source>
</evidence>
<dbReference type="Proteomes" id="UP000822688">
    <property type="component" value="Chromosome 5"/>
</dbReference>
<comment type="caution">
    <text evidence="2">The sequence shown here is derived from an EMBL/GenBank/DDBJ whole genome shotgun (WGS) entry which is preliminary data.</text>
</comment>
<name>A0A8T0I4U6_CERPU</name>
<accession>A0A8T0I4U6</accession>
<dbReference type="EMBL" id="CM026425">
    <property type="protein sequence ID" value="KAG0577578.1"/>
    <property type="molecule type" value="Genomic_DNA"/>
</dbReference>